<evidence type="ECO:0000256" key="1">
    <source>
        <dbReference type="SAM" id="MobiDB-lite"/>
    </source>
</evidence>
<name>A0A0L0SFG1_ALLM3</name>
<feature type="compositionally biased region" description="Polar residues" evidence="1">
    <location>
        <begin position="293"/>
        <end position="306"/>
    </location>
</feature>
<feature type="domain" description="5'-3' DNA helicase ZGRF1-like N-terminal" evidence="2">
    <location>
        <begin position="160"/>
        <end position="229"/>
    </location>
</feature>
<dbReference type="STRING" id="578462.A0A0L0SFG1"/>
<dbReference type="OrthoDB" id="6513042at2759"/>
<reference evidence="3 4" key="1">
    <citation type="submission" date="2009-11" db="EMBL/GenBank/DDBJ databases">
        <title>Annotation of Allomyces macrogynus ATCC 38327.</title>
        <authorList>
            <consortium name="The Broad Institute Genome Sequencing Platform"/>
            <person name="Russ C."/>
            <person name="Cuomo C."/>
            <person name="Burger G."/>
            <person name="Gray M.W."/>
            <person name="Holland P.W.H."/>
            <person name="King N."/>
            <person name="Lang F.B.F."/>
            <person name="Roger A.J."/>
            <person name="Ruiz-Trillo I."/>
            <person name="Young S.K."/>
            <person name="Zeng Q."/>
            <person name="Gargeya S."/>
            <person name="Fitzgerald M."/>
            <person name="Haas B."/>
            <person name="Abouelleil A."/>
            <person name="Alvarado L."/>
            <person name="Arachchi H.M."/>
            <person name="Berlin A."/>
            <person name="Chapman S.B."/>
            <person name="Gearin G."/>
            <person name="Goldberg J."/>
            <person name="Griggs A."/>
            <person name="Gujja S."/>
            <person name="Hansen M."/>
            <person name="Heiman D."/>
            <person name="Howarth C."/>
            <person name="Larimer J."/>
            <person name="Lui A."/>
            <person name="MacDonald P.J.P."/>
            <person name="McCowen C."/>
            <person name="Montmayeur A."/>
            <person name="Murphy C."/>
            <person name="Neiman D."/>
            <person name="Pearson M."/>
            <person name="Priest M."/>
            <person name="Roberts A."/>
            <person name="Saif S."/>
            <person name="Shea T."/>
            <person name="Sisk P."/>
            <person name="Stolte C."/>
            <person name="Sykes S."/>
            <person name="Wortman J."/>
            <person name="Nusbaum C."/>
            <person name="Birren B."/>
        </authorList>
    </citation>
    <scope>NUCLEOTIDE SEQUENCE [LARGE SCALE GENOMIC DNA]</scope>
    <source>
        <strain evidence="3 4">ATCC 38327</strain>
    </source>
</reference>
<dbReference type="InterPro" id="IPR052800">
    <property type="entry name" value="DNA_Repair_Helicase_ZGRF1"/>
</dbReference>
<dbReference type="EMBL" id="GG745337">
    <property type="protein sequence ID" value="KNE61105.1"/>
    <property type="molecule type" value="Genomic_DNA"/>
</dbReference>
<organism evidence="3 4">
    <name type="scientific">Allomyces macrogynus (strain ATCC 38327)</name>
    <name type="common">Allomyces javanicus var. macrogynus</name>
    <dbReference type="NCBI Taxonomy" id="578462"/>
    <lineage>
        <taxon>Eukaryota</taxon>
        <taxon>Fungi</taxon>
        <taxon>Fungi incertae sedis</taxon>
        <taxon>Blastocladiomycota</taxon>
        <taxon>Blastocladiomycetes</taxon>
        <taxon>Blastocladiales</taxon>
        <taxon>Blastocladiaceae</taxon>
        <taxon>Allomyces</taxon>
    </lineage>
</organism>
<dbReference type="InterPro" id="IPR018838">
    <property type="entry name" value="ZGRF1-like_N"/>
</dbReference>
<feature type="region of interest" description="Disordered" evidence="1">
    <location>
        <begin position="244"/>
        <end position="334"/>
    </location>
</feature>
<dbReference type="Pfam" id="PF10382">
    <property type="entry name" value="ZGRF1-like_N"/>
    <property type="match status" value="1"/>
</dbReference>
<dbReference type="VEuPathDB" id="FungiDB:AMAG_18739"/>
<evidence type="ECO:0000313" key="3">
    <source>
        <dbReference type="EMBL" id="KNE61105.1"/>
    </source>
</evidence>
<evidence type="ECO:0000313" key="4">
    <source>
        <dbReference type="Proteomes" id="UP000054350"/>
    </source>
</evidence>
<gene>
    <name evidence="3" type="ORF">AMAG_18739</name>
</gene>
<dbReference type="AlphaFoldDB" id="A0A0L0SFG1"/>
<sequence length="334" mass="35571">MEAYTVQYRVKAKKQSKYLDGLMHWWPDVPKAMLIEEKGRRIETFDIPRQVLAPQSEIESRLHYIIIDQPHNAAAQLAIAAAAPPPPPPPVPGAATPFSRAASGGFPTPAPVTPGPVSLRRIGLSSTRNGAAPGFRTPLLRSRSSIAAPEPPAPTMPRIKFIVLWTDQKLKKHKTWNDGHCVLTENGKLVLYAENDRRLDSLFCKKPPQVGDELEFDFHLVTISEAVGAGHSVTATAAAVAQPAPPPAAARAPSLDVSSAPPPGRIQWPKFSTPLKGAASGGRDNGGLVVVTRTGSLGSEPPSANAQDAPATRRVPARSAPSLDARPNSTAEVK</sequence>
<dbReference type="GO" id="GO:0005634">
    <property type="term" value="C:nucleus"/>
    <property type="evidence" value="ECO:0007669"/>
    <property type="project" value="TreeGrafter"/>
</dbReference>
<evidence type="ECO:0000259" key="2">
    <source>
        <dbReference type="Pfam" id="PF10382"/>
    </source>
</evidence>
<dbReference type="GO" id="GO:0006302">
    <property type="term" value="P:double-strand break repair"/>
    <property type="evidence" value="ECO:0007669"/>
    <property type="project" value="TreeGrafter"/>
</dbReference>
<reference evidence="4" key="2">
    <citation type="submission" date="2009-11" db="EMBL/GenBank/DDBJ databases">
        <title>The Genome Sequence of Allomyces macrogynus strain ATCC 38327.</title>
        <authorList>
            <consortium name="The Broad Institute Genome Sequencing Platform"/>
            <person name="Russ C."/>
            <person name="Cuomo C."/>
            <person name="Shea T."/>
            <person name="Young S.K."/>
            <person name="Zeng Q."/>
            <person name="Koehrsen M."/>
            <person name="Haas B."/>
            <person name="Borodovsky M."/>
            <person name="Guigo R."/>
            <person name="Alvarado L."/>
            <person name="Berlin A."/>
            <person name="Borenstein D."/>
            <person name="Chen Z."/>
            <person name="Engels R."/>
            <person name="Freedman E."/>
            <person name="Gellesch M."/>
            <person name="Goldberg J."/>
            <person name="Griggs A."/>
            <person name="Gujja S."/>
            <person name="Heiman D."/>
            <person name="Hepburn T."/>
            <person name="Howarth C."/>
            <person name="Jen D."/>
            <person name="Larson L."/>
            <person name="Lewis B."/>
            <person name="Mehta T."/>
            <person name="Park D."/>
            <person name="Pearson M."/>
            <person name="Roberts A."/>
            <person name="Saif S."/>
            <person name="Shenoy N."/>
            <person name="Sisk P."/>
            <person name="Stolte C."/>
            <person name="Sykes S."/>
            <person name="Walk T."/>
            <person name="White J."/>
            <person name="Yandava C."/>
            <person name="Burger G."/>
            <person name="Gray M.W."/>
            <person name="Holland P.W.H."/>
            <person name="King N."/>
            <person name="Lang F.B.F."/>
            <person name="Roger A.J."/>
            <person name="Ruiz-Trillo I."/>
            <person name="Lander E."/>
            <person name="Nusbaum C."/>
        </authorList>
    </citation>
    <scope>NUCLEOTIDE SEQUENCE [LARGE SCALE GENOMIC DNA]</scope>
    <source>
        <strain evidence="4">ATCC 38327</strain>
    </source>
</reference>
<dbReference type="GO" id="GO:0035861">
    <property type="term" value="C:site of double-strand break"/>
    <property type="evidence" value="ECO:0007669"/>
    <property type="project" value="TreeGrafter"/>
</dbReference>
<dbReference type="PANTHER" id="PTHR28535">
    <property type="entry name" value="ZINC FINGER GRF-TYPE CONTAINING 1"/>
    <property type="match status" value="1"/>
</dbReference>
<keyword evidence="4" id="KW-1185">Reference proteome</keyword>
<accession>A0A0L0SFG1</accession>
<protein>
    <recommendedName>
        <fullName evidence="2">5'-3' DNA helicase ZGRF1-like N-terminal domain-containing protein</fullName>
    </recommendedName>
</protein>
<proteinExistence type="predicted"/>
<dbReference type="PANTHER" id="PTHR28535:SF1">
    <property type="entry name" value="PROTEIN ZGRF1"/>
    <property type="match status" value="1"/>
</dbReference>
<dbReference type="Proteomes" id="UP000054350">
    <property type="component" value="Unassembled WGS sequence"/>
</dbReference>